<comment type="caution">
    <text evidence="2">The sequence shown here is derived from an EMBL/GenBank/DDBJ whole genome shotgun (WGS) entry which is preliminary data.</text>
</comment>
<protein>
    <submittedName>
        <fullName evidence="2">Uncharacterized protein</fullName>
    </submittedName>
</protein>
<reference evidence="2" key="1">
    <citation type="submission" date="2020-05" db="EMBL/GenBank/DDBJ databases">
        <title>WGS assembly of Panicum virgatum.</title>
        <authorList>
            <person name="Lovell J.T."/>
            <person name="Jenkins J."/>
            <person name="Shu S."/>
            <person name="Juenger T.E."/>
            <person name="Schmutz J."/>
        </authorList>
    </citation>
    <scope>NUCLEOTIDE SEQUENCE</scope>
    <source>
        <strain evidence="2">AP13</strain>
    </source>
</reference>
<feature type="transmembrane region" description="Helical" evidence="1">
    <location>
        <begin position="85"/>
        <end position="107"/>
    </location>
</feature>
<organism evidence="2 3">
    <name type="scientific">Panicum virgatum</name>
    <name type="common">Blackwell switchgrass</name>
    <dbReference type="NCBI Taxonomy" id="38727"/>
    <lineage>
        <taxon>Eukaryota</taxon>
        <taxon>Viridiplantae</taxon>
        <taxon>Streptophyta</taxon>
        <taxon>Embryophyta</taxon>
        <taxon>Tracheophyta</taxon>
        <taxon>Spermatophyta</taxon>
        <taxon>Magnoliopsida</taxon>
        <taxon>Liliopsida</taxon>
        <taxon>Poales</taxon>
        <taxon>Poaceae</taxon>
        <taxon>PACMAD clade</taxon>
        <taxon>Panicoideae</taxon>
        <taxon>Panicodae</taxon>
        <taxon>Paniceae</taxon>
        <taxon>Panicinae</taxon>
        <taxon>Panicum</taxon>
        <taxon>Panicum sect. Hiantes</taxon>
    </lineage>
</organism>
<keyword evidence="1" id="KW-0472">Membrane</keyword>
<evidence type="ECO:0000313" key="3">
    <source>
        <dbReference type="Proteomes" id="UP000823388"/>
    </source>
</evidence>
<gene>
    <name evidence="2" type="ORF">PVAP13_8KG216206</name>
</gene>
<feature type="transmembrane region" description="Helical" evidence="1">
    <location>
        <begin position="119"/>
        <end position="139"/>
    </location>
</feature>
<keyword evidence="3" id="KW-1185">Reference proteome</keyword>
<dbReference type="AlphaFoldDB" id="A0A8T0PRI5"/>
<dbReference type="Proteomes" id="UP000823388">
    <property type="component" value="Chromosome 8K"/>
</dbReference>
<keyword evidence="1" id="KW-0812">Transmembrane</keyword>
<proteinExistence type="predicted"/>
<evidence type="ECO:0000313" key="2">
    <source>
        <dbReference type="EMBL" id="KAG2561566.1"/>
    </source>
</evidence>
<name>A0A8T0PRI5_PANVG</name>
<dbReference type="EMBL" id="CM029051">
    <property type="protein sequence ID" value="KAG2561566.1"/>
    <property type="molecule type" value="Genomic_DNA"/>
</dbReference>
<evidence type="ECO:0000256" key="1">
    <source>
        <dbReference type="SAM" id="Phobius"/>
    </source>
</evidence>
<keyword evidence="1" id="KW-1133">Transmembrane helix</keyword>
<sequence length="148" mass="17793">MPRVSLETQVPYLNFYLACNFHKFFRVLIQCIEDRSGNMDRLHHLMWSLATCHSQGSLWTTTMTCEGGPHEQIWRILFCWRQFRLWPFWLIIMDGECLFFTFFAVQLPGIWSSLLTEEGNFFCFFVFVNLFPNWTTAYLRQYSSLIIF</sequence>
<accession>A0A8T0PRI5</accession>